<dbReference type="EMBL" id="FOBH01000002">
    <property type="protein sequence ID" value="SEK57467.1"/>
    <property type="molecule type" value="Genomic_DNA"/>
</dbReference>
<accession>A0A1H7I6R7</accession>
<evidence type="ECO:0000313" key="2">
    <source>
        <dbReference type="Proteomes" id="UP000198620"/>
    </source>
</evidence>
<dbReference type="AlphaFoldDB" id="A0A1H7I6R7"/>
<dbReference type="Proteomes" id="UP000198620">
    <property type="component" value="Unassembled WGS sequence"/>
</dbReference>
<gene>
    <name evidence="1" type="ORF">SAMN05216387_10258</name>
</gene>
<proteinExistence type="predicted"/>
<protein>
    <submittedName>
        <fullName evidence="1">Uncharacterized protein</fullName>
    </submittedName>
</protein>
<name>A0A1H7I6R7_9PROT</name>
<organism evidence="1 2">
    <name type="scientific">Nitrosovibrio tenuis</name>
    <dbReference type="NCBI Taxonomy" id="1233"/>
    <lineage>
        <taxon>Bacteria</taxon>
        <taxon>Pseudomonadati</taxon>
        <taxon>Pseudomonadota</taxon>
        <taxon>Betaproteobacteria</taxon>
        <taxon>Nitrosomonadales</taxon>
        <taxon>Nitrosomonadaceae</taxon>
        <taxon>Nitrosovibrio</taxon>
    </lineage>
</organism>
<reference evidence="1 2" key="1">
    <citation type="submission" date="2016-10" db="EMBL/GenBank/DDBJ databases">
        <authorList>
            <person name="de Groot N.N."/>
        </authorList>
    </citation>
    <scope>NUCLEOTIDE SEQUENCE [LARGE SCALE GENOMIC DNA]</scope>
    <source>
        <strain evidence="1 2">Nv1</strain>
    </source>
</reference>
<keyword evidence="2" id="KW-1185">Reference proteome</keyword>
<sequence>MLEEILSECQPAVQIDRIVTGRIAGETVVIAEATVELEVMNVLYRKFEVRKRGEGRCTLAKRI</sequence>
<evidence type="ECO:0000313" key="1">
    <source>
        <dbReference type="EMBL" id="SEK57467.1"/>
    </source>
</evidence>